<protein>
    <submittedName>
        <fullName evidence="1">GatB/YqeY domain-containing protein</fullName>
    </submittedName>
</protein>
<organism evidence="1 2">
    <name type="scientific">Roseinatronobacter alkalisoli</name>
    <dbReference type="NCBI Taxonomy" id="3028235"/>
    <lineage>
        <taxon>Bacteria</taxon>
        <taxon>Pseudomonadati</taxon>
        <taxon>Pseudomonadota</taxon>
        <taxon>Alphaproteobacteria</taxon>
        <taxon>Rhodobacterales</taxon>
        <taxon>Paracoccaceae</taxon>
        <taxon>Roseinatronobacter</taxon>
    </lineage>
</organism>
<dbReference type="InterPro" id="IPR019004">
    <property type="entry name" value="YqeY/Aim41"/>
</dbReference>
<evidence type="ECO:0000313" key="2">
    <source>
        <dbReference type="Proteomes" id="UP001431784"/>
    </source>
</evidence>
<proteinExistence type="predicted"/>
<dbReference type="PANTHER" id="PTHR28055">
    <property type="entry name" value="ALTERED INHERITANCE OF MITOCHONDRIA PROTEIN 41, MITOCHONDRIAL"/>
    <property type="match status" value="1"/>
</dbReference>
<reference evidence="1" key="1">
    <citation type="submission" date="2023-02" db="EMBL/GenBank/DDBJ databases">
        <title>Description of Roseinatronobacter alkalisoli sp. nov., an alkaliphilic bacerium isolated from soda soil.</title>
        <authorList>
            <person name="Wei W."/>
        </authorList>
    </citation>
    <scope>NUCLEOTIDE SEQUENCE</scope>
    <source>
        <strain evidence="1">HJB301</strain>
    </source>
</reference>
<sequence length="152" mass="16336">MSLRDKISSELKTAMKAKDSERLATLRLINAAIKDREIAARGDGTSGELGDSDLIAVLTRMVKQRRDSARAYEEAARLDLAEKEIAEIGVIESFLPRQLTEAEIISAIDAVVAETGANSVRDIGKVMGALKARHAGEMDFGKAGALLKARLA</sequence>
<keyword evidence="2" id="KW-1185">Reference proteome</keyword>
<dbReference type="SUPFAM" id="SSF89095">
    <property type="entry name" value="GatB/YqeY motif"/>
    <property type="match status" value="1"/>
</dbReference>
<accession>A0ABT5T8A6</accession>
<dbReference type="InterPro" id="IPR023168">
    <property type="entry name" value="GatB_Yqey_C_2"/>
</dbReference>
<dbReference type="InterPro" id="IPR042184">
    <property type="entry name" value="YqeY/Aim41_N"/>
</dbReference>
<dbReference type="Proteomes" id="UP001431784">
    <property type="component" value="Unassembled WGS sequence"/>
</dbReference>
<dbReference type="Gene3D" id="1.10.1510.10">
    <property type="entry name" value="Uncharacterised protein YqeY/AIM41 PF09424, N-terminal domain"/>
    <property type="match status" value="1"/>
</dbReference>
<evidence type="ECO:0000313" key="1">
    <source>
        <dbReference type="EMBL" id="MDD7970412.1"/>
    </source>
</evidence>
<dbReference type="Gene3D" id="1.10.10.410">
    <property type="match status" value="1"/>
</dbReference>
<name>A0ABT5T8A6_9RHOB</name>
<gene>
    <name evidence="1" type="ORF">PUT78_04805</name>
</gene>
<dbReference type="PANTHER" id="PTHR28055:SF1">
    <property type="entry name" value="ALTERED INHERITANCE OF MITOCHONDRIA PROTEIN 41, MITOCHONDRIAL"/>
    <property type="match status" value="1"/>
</dbReference>
<dbReference type="EMBL" id="JAQZSM010000003">
    <property type="protein sequence ID" value="MDD7970412.1"/>
    <property type="molecule type" value="Genomic_DNA"/>
</dbReference>
<dbReference type="InterPro" id="IPR003789">
    <property type="entry name" value="Asn/Gln_tRNA_amidoTrase-B-like"/>
</dbReference>
<dbReference type="Pfam" id="PF09424">
    <property type="entry name" value="YqeY"/>
    <property type="match status" value="1"/>
</dbReference>
<dbReference type="RefSeq" id="WP_274351030.1">
    <property type="nucleotide sequence ID" value="NZ_JAQZSM010000003.1"/>
</dbReference>
<comment type="caution">
    <text evidence="1">The sequence shown here is derived from an EMBL/GenBank/DDBJ whole genome shotgun (WGS) entry which is preliminary data.</text>
</comment>